<feature type="transmembrane region" description="Helical" evidence="1">
    <location>
        <begin position="66"/>
        <end position="82"/>
    </location>
</feature>
<evidence type="ECO:0000256" key="1">
    <source>
        <dbReference type="SAM" id="Phobius"/>
    </source>
</evidence>
<dbReference type="Proteomes" id="UP001500827">
    <property type="component" value="Unassembled WGS sequence"/>
</dbReference>
<keyword evidence="1" id="KW-0812">Transmembrane</keyword>
<name>A0ABP7L5F6_9SPHN</name>
<evidence type="ECO:0008006" key="4">
    <source>
        <dbReference type="Google" id="ProtNLM"/>
    </source>
</evidence>
<proteinExistence type="predicted"/>
<comment type="caution">
    <text evidence="2">The sequence shown here is derived from an EMBL/GenBank/DDBJ whole genome shotgun (WGS) entry which is preliminary data.</text>
</comment>
<keyword evidence="3" id="KW-1185">Reference proteome</keyword>
<dbReference type="EMBL" id="BAABBM010000001">
    <property type="protein sequence ID" value="GAA3894517.1"/>
    <property type="molecule type" value="Genomic_DNA"/>
</dbReference>
<protein>
    <recommendedName>
        <fullName evidence="4">Anti-sigma factor</fullName>
    </recommendedName>
</protein>
<keyword evidence="1" id="KW-1133">Transmembrane helix</keyword>
<keyword evidence="1" id="KW-0472">Membrane</keyword>
<evidence type="ECO:0000313" key="2">
    <source>
        <dbReference type="EMBL" id="GAA3894517.1"/>
    </source>
</evidence>
<evidence type="ECO:0000313" key="3">
    <source>
        <dbReference type="Proteomes" id="UP001500827"/>
    </source>
</evidence>
<accession>A0ABP7L5F6</accession>
<reference evidence="3" key="1">
    <citation type="journal article" date="2019" name="Int. J. Syst. Evol. Microbiol.">
        <title>The Global Catalogue of Microorganisms (GCM) 10K type strain sequencing project: providing services to taxonomists for standard genome sequencing and annotation.</title>
        <authorList>
            <consortium name="The Broad Institute Genomics Platform"/>
            <consortium name="The Broad Institute Genome Sequencing Center for Infectious Disease"/>
            <person name="Wu L."/>
            <person name="Ma J."/>
        </authorList>
    </citation>
    <scope>NUCLEOTIDE SEQUENCE [LARGE SCALE GENOMIC DNA]</scope>
    <source>
        <strain evidence="3">JCM 17543</strain>
    </source>
</reference>
<sequence>MNLDYDEACKWVTAGDVSSSLLRSLPPHERERPETWDNFAKAIASETGADPAKIAPNSPLLSTARVSWWVLAVIVGALWALAG</sequence>
<gene>
    <name evidence="2" type="ORF">GCM10022276_12080</name>
</gene>
<organism evidence="2 3">
    <name type="scientific">Sphingomonas limnosediminicola</name>
    <dbReference type="NCBI Taxonomy" id="940133"/>
    <lineage>
        <taxon>Bacteria</taxon>
        <taxon>Pseudomonadati</taxon>
        <taxon>Pseudomonadota</taxon>
        <taxon>Alphaproteobacteria</taxon>
        <taxon>Sphingomonadales</taxon>
        <taxon>Sphingomonadaceae</taxon>
        <taxon>Sphingomonas</taxon>
    </lineage>
</organism>